<sequence>MILEHVLVLSSFLFSIGIYGLITSRNMIRALMSLELMLNGVNLNFVTFSDFFDNRQLKGDIFSIFVIAIAAAEAAIGPAILSSIYRNKKSIRINQSNLLNK</sequence>
<name>A0A4D5YRN6_9ROSI</name>
<dbReference type="AlphaFoldDB" id="A0A4D5YRN6"/>
<gene>
    <name evidence="14" type="primary">nhdE</name>
    <name evidence="13" type="synonym">ndhE</name>
</gene>
<evidence type="ECO:0000256" key="11">
    <source>
        <dbReference type="ARBA" id="ARBA00023078"/>
    </source>
</evidence>
<dbReference type="Gene3D" id="1.10.287.3510">
    <property type="match status" value="1"/>
</dbReference>
<protein>
    <recommendedName>
        <fullName evidence="13">NAD(P)H-quinone oxidoreductase subunit 4L, chloroplastic</fullName>
        <ecNumber evidence="13">7.1.1.-</ecNumber>
    </recommendedName>
    <alternativeName>
        <fullName evidence="13">NAD(P)H dehydrogenase subunit 4L</fullName>
    </alternativeName>
    <alternativeName>
        <fullName evidence="13">NADH-plastoquinone oxidoreductase subunit 4L</fullName>
    </alternativeName>
</protein>
<evidence type="ECO:0000256" key="12">
    <source>
        <dbReference type="ARBA" id="ARBA00023136"/>
    </source>
</evidence>
<reference evidence="14" key="1">
    <citation type="journal article" date="2019" name="Mol. Phylogenet. Evol.">
        <title>Plastome based phylogenetics and younger crown node age in Pelargonium.</title>
        <authorList>
            <person name="van de Kerke S.J."/>
            <person name="Shrestha B."/>
            <person name="Ruhlman T.A."/>
            <person name="Weng M.L."/>
            <person name="Jansen R.K."/>
            <person name="Jones C.S."/>
            <person name="Schlichting C.D."/>
            <person name="Hosseini S."/>
            <person name="Mohammadin S."/>
            <person name="Eric Schranz M."/>
            <person name="Bakker F.T."/>
        </authorList>
    </citation>
    <scope>NUCLEOTIDE SEQUENCE</scope>
</reference>
<keyword evidence="4 14" id="KW-0150">Chloroplast</keyword>
<dbReference type="EMBL" id="MK662614">
    <property type="protein sequence ID" value="QBW98156.1"/>
    <property type="molecule type" value="Genomic_DNA"/>
</dbReference>
<dbReference type="GO" id="GO:0019684">
    <property type="term" value="P:photosynthesis, light reaction"/>
    <property type="evidence" value="ECO:0007669"/>
    <property type="project" value="UniProtKB-UniRule"/>
</dbReference>
<keyword evidence="10 13" id="KW-0520">NAD</keyword>
<comment type="caution">
    <text evidence="13">Lacks conserved residue(s) required for the propagation of feature annotation.</text>
</comment>
<evidence type="ECO:0000256" key="5">
    <source>
        <dbReference type="ARBA" id="ARBA00022692"/>
    </source>
</evidence>
<dbReference type="GO" id="GO:0030964">
    <property type="term" value="C:NADH dehydrogenase complex"/>
    <property type="evidence" value="ECO:0007669"/>
    <property type="project" value="TreeGrafter"/>
</dbReference>
<evidence type="ECO:0000256" key="8">
    <source>
        <dbReference type="ARBA" id="ARBA00022957"/>
    </source>
</evidence>
<comment type="subunit">
    <text evidence="13">NDH is composed of at least 16 different subunits, 5 of which are encoded in the nucleus.</text>
</comment>
<keyword evidence="7 13" id="KW-0521">NADP</keyword>
<accession>A0A4D5YRN6</accession>
<dbReference type="NCBIfam" id="NF004320">
    <property type="entry name" value="PRK05715.1-2"/>
    <property type="match status" value="1"/>
</dbReference>
<dbReference type="InterPro" id="IPR001133">
    <property type="entry name" value="NADH_UbQ_OxRdtase_chain4L/K"/>
</dbReference>
<keyword evidence="12 13" id="KW-0472">Membrane</keyword>
<evidence type="ECO:0000256" key="6">
    <source>
        <dbReference type="ARBA" id="ARBA00022719"/>
    </source>
</evidence>
<comment type="function">
    <text evidence="13">NDH shuttles electrons from NAD(P)H:plastoquinone, via FMN and iron-sulfur (Fe-S) centers, to quinones in the photosynthetic chain and possibly in a chloroplast respiratory chain. The immediate electron acceptor for the enzyme in this species is believed to be plastoquinone. Couples the redox reaction to proton translocation, and thus conserves the redox energy in a proton gradient.</text>
</comment>
<evidence type="ECO:0000256" key="2">
    <source>
        <dbReference type="ARBA" id="ARBA00010519"/>
    </source>
</evidence>
<keyword evidence="13" id="KW-1278">Translocase</keyword>
<feature type="transmembrane region" description="Helical" evidence="13">
    <location>
        <begin position="6"/>
        <end position="23"/>
    </location>
</feature>
<dbReference type="GO" id="GO:0048038">
    <property type="term" value="F:quinone binding"/>
    <property type="evidence" value="ECO:0007669"/>
    <property type="project" value="UniProtKB-KW"/>
</dbReference>
<dbReference type="EC" id="7.1.1.-" evidence="13"/>
<dbReference type="FunFam" id="1.10.287.3510:FF:000001">
    <property type="entry name" value="NADH-quinone oxidoreductase subunit K"/>
    <property type="match status" value="1"/>
</dbReference>
<keyword evidence="8 13" id="KW-0618">Plastoquinone</keyword>
<dbReference type="InterPro" id="IPR039428">
    <property type="entry name" value="NUOK/Mnh_C1-like"/>
</dbReference>
<keyword evidence="5 13" id="KW-0812">Transmembrane</keyword>
<evidence type="ECO:0000256" key="13">
    <source>
        <dbReference type="HAMAP-Rule" id="MF_01456"/>
    </source>
</evidence>
<evidence type="ECO:0000256" key="10">
    <source>
        <dbReference type="ARBA" id="ARBA00023027"/>
    </source>
</evidence>
<comment type="similarity">
    <text evidence="2 13">Belongs to the complex I subunit 4L family.</text>
</comment>
<comment type="subcellular location">
    <subcellularLocation>
        <location evidence="1">Membrane</location>
        <topology evidence="1">Multi-pass membrane protein</topology>
    </subcellularLocation>
    <subcellularLocation>
        <location evidence="13">Plastid</location>
        <location evidence="13">Chloroplast thylakoid membrane</location>
        <topology evidence="13">Multi-pass membrane protein</topology>
    </subcellularLocation>
</comment>
<dbReference type="NCBIfam" id="NF004322">
    <property type="entry name" value="PRK05715.1-4"/>
    <property type="match status" value="1"/>
</dbReference>
<comment type="catalytic activity">
    <reaction evidence="13">
        <text>a plastoquinone + NADH + (n+1) H(+)(in) = a plastoquinol + NAD(+) + n H(+)(out)</text>
        <dbReference type="Rhea" id="RHEA:42608"/>
        <dbReference type="Rhea" id="RHEA-COMP:9561"/>
        <dbReference type="Rhea" id="RHEA-COMP:9562"/>
        <dbReference type="ChEBI" id="CHEBI:15378"/>
        <dbReference type="ChEBI" id="CHEBI:17757"/>
        <dbReference type="ChEBI" id="CHEBI:57540"/>
        <dbReference type="ChEBI" id="CHEBI:57945"/>
        <dbReference type="ChEBI" id="CHEBI:62192"/>
    </reaction>
</comment>
<keyword evidence="3 13" id="KW-0813">Transport</keyword>
<dbReference type="Pfam" id="PF00420">
    <property type="entry name" value="Oxidored_q2"/>
    <property type="match status" value="1"/>
</dbReference>
<geneLocation type="chloroplast" evidence="14"/>
<dbReference type="HAMAP" id="MF_01456">
    <property type="entry name" value="NDH1_NuoK"/>
    <property type="match status" value="1"/>
</dbReference>
<evidence type="ECO:0000256" key="7">
    <source>
        <dbReference type="ARBA" id="ARBA00022857"/>
    </source>
</evidence>
<feature type="transmembrane region" description="Helical" evidence="13">
    <location>
        <begin position="61"/>
        <end position="85"/>
    </location>
</feature>
<comment type="catalytic activity">
    <reaction evidence="13">
        <text>a plastoquinone + NADPH + (n+1) H(+)(in) = a plastoquinol + NADP(+) + n H(+)(out)</text>
        <dbReference type="Rhea" id="RHEA:42612"/>
        <dbReference type="Rhea" id="RHEA-COMP:9561"/>
        <dbReference type="Rhea" id="RHEA-COMP:9562"/>
        <dbReference type="ChEBI" id="CHEBI:15378"/>
        <dbReference type="ChEBI" id="CHEBI:17757"/>
        <dbReference type="ChEBI" id="CHEBI:57783"/>
        <dbReference type="ChEBI" id="CHEBI:58349"/>
        <dbReference type="ChEBI" id="CHEBI:62192"/>
    </reaction>
</comment>
<evidence type="ECO:0000256" key="4">
    <source>
        <dbReference type="ARBA" id="ARBA00022528"/>
    </source>
</evidence>
<keyword evidence="11 13" id="KW-0793">Thylakoid</keyword>
<keyword evidence="14" id="KW-0934">Plastid</keyword>
<evidence type="ECO:0000256" key="1">
    <source>
        <dbReference type="ARBA" id="ARBA00004141"/>
    </source>
</evidence>
<evidence type="ECO:0000256" key="9">
    <source>
        <dbReference type="ARBA" id="ARBA00022989"/>
    </source>
</evidence>
<dbReference type="GO" id="GO:0009535">
    <property type="term" value="C:chloroplast thylakoid membrane"/>
    <property type="evidence" value="ECO:0007669"/>
    <property type="project" value="UniProtKB-SubCell"/>
</dbReference>
<evidence type="ECO:0000256" key="3">
    <source>
        <dbReference type="ARBA" id="ARBA00022448"/>
    </source>
</evidence>
<dbReference type="NCBIfam" id="NF004323">
    <property type="entry name" value="PRK05715.1-5"/>
    <property type="match status" value="1"/>
</dbReference>
<evidence type="ECO:0000313" key="14">
    <source>
        <dbReference type="EMBL" id="QBW98156.1"/>
    </source>
</evidence>
<keyword evidence="6 13" id="KW-0874">Quinone</keyword>
<dbReference type="PANTHER" id="PTHR11434:SF16">
    <property type="entry name" value="NADH-UBIQUINONE OXIDOREDUCTASE CHAIN 4L"/>
    <property type="match status" value="1"/>
</dbReference>
<organism evidence="14">
    <name type="scientific">Pelargonium praemorsum</name>
    <dbReference type="NCBI Taxonomy" id="122193"/>
    <lineage>
        <taxon>Eukaryota</taxon>
        <taxon>Viridiplantae</taxon>
        <taxon>Streptophyta</taxon>
        <taxon>Embryophyta</taxon>
        <taxon>Tracheophyta</taxon>
        <taxon>Spermatophyta</taxon>
        <taxon>Magnoliopsida</taxon>
        <taxon>eudicotyledons</taxon>
        <taxon>Gunneridae</taxon>
        <taxon>Pentapetalae</taxon>
        <taxon>rosids</taxon>
        <taxon>malvids</taxon>
        <taxon>Geraniales</taxon>
        <taxon>Geraniaceae</taxon>
        <taxon>Pelargonium</taxon>
    </lineage>
</organism>
<dbReference type="PANTHER" id="PTHR11434">
    <property type="entry name" value="NADH-UBIQUINONE OXIDOREDUCTASE SUBUNIT ND4L"/>
    <property type="match status" value="1"/>
</dbReference>
<dbReference type="GO" id="GO:0016655">
    <property type="term" value="F:oxidoreductase activity, acting on NAD(P)H, quinone or similar compound as acceptor"/>
    <property type="evidence" value="ECO:0007669"/>
    <property type="project" value="UniProtKB-UniRule"/>
</dbReference>
<proteinExistence type="inferred from homology"/>
<keyword evidence="9 13" id="KW-1133">Transmembrane helix</keyword>
<dbReference type="GO" id="GO:0042773">
    <property type="term" value="P:ATP synthesis coupled electron transport"/>
    <property type="evidence" value="ECO:0007669"/>
    <property type="project" value="InterPro"/>
</dbReference>